<dbReference type="EMBL" id="AFZE01000045">
    <property type="protein sequence ID" value="EHL13160.1"/>
    <property type="molecule type" value="Genomic_DNA"/>
</dbReference>
<proteinExistence type="predicted"/>
<evidence type="ECO:0000313" key="1">
    <source>
        <dbReference type="EMBL" id="EHL13160.1"/>
    </source>
</evidence>
<dbReference type="HOGENOM" id="CLU_190697_0_0_9"/>
<sequence>MKTTEVWLSYFEKHAKIRDSIDVKLDDKETYLVYLSVKGIEARAVVRADEKGLYVLKEKVKEIIGVKKINSKELDAINVLGLQIYEI</sequence>
<name>G9X237_9FIRM</name>
<dbReference type="AlphaFoldDB" id="G9X237"/>
<protein>
    <submittedName>
        <fullName evidence="1">Uncharacterized protein</fullName>
    </submittedName>
</protein>
<organism evidence="1 2">
    <name type="scientific">Peptoanaerobacter stomatis</name>
    <dbReference type="NCBI Taxonomy" id="796937"/>
    <lineage>
        <taxon>Bacteria</taxon>
        <taxon>Bacillati</taxon>
        <taxon>Bacillota</taxon>
        <taxon>Clostridia</taxon>
        <taxon>Peptostreptococcales</taxon>
        <taxon>Filifactoraceae</taxon>
        <taxon>Peptoanaerobacter</taxon>
    </lineage>
</organism>
<evidence type="ECO:0000313" key="2">
    <source>
        <dbReference type="Proteomes" id="UP000006437"/>
    </source>
</evidence>
<gene>
    <name evidence="1" type="ORF">HMPREF9629_00460</name>
</gene>
<accession>G9X237</accession>
<dbReference type="BioCyc" id="EBAC796937-HMP:GMGH-461-MONOMER"/>
<comment type="caution">
    <text evidence="1">The sequence shown here is derived from an EMBL/GenBank/DDBJ whole genome shotgun (WGS) entry which is preliminary data.</text>
</comment>
<reference evidence="1 2" key="1">
    <citation type="submission" date="2011-08" db="EMBL/GenBank/DDBJ databases">
        <title>The Genome Sequence of Eubacteriaceae bacterium ACC19a.</title>
        <authorList>
            <consortium name="The Broad Institute Genome Sequencing Platform"/>
            <person name="Earl A."/>
            <person name="Ward D."/>
            <person name="Feldgarden M."/>
            <person name="Gevers D."/>
            <person name="Sizova M."/>
            <person name="Hazen A."/>
            <person name="Epstein S."/>
            <person name="Young S.K."/>
            <person name="Zeng Q."/>
            <person name="Gargeya S."/>
            <person name="Fitzgerald M."/>
            <person name="Haas B."/>
            <person name="Abouelleil A."/>
            <person name="Alvarado L."/>
            <person name="Arachchi H.M."/>
            <person name="Berlin A."/>
            <person name="Brown A."/>
            <person name="Chapman S.B."/>
            <person name="Chen Z."/>
            <person name="Dunbar C."/>
            <person name="Freedman E."/>
            <person name="Gearin G."/>
            <person name="Gellesch M."/>
            <person name="Goldberg J."/>
            <person name="Griggs A."/>
            <person name="Gujja S."/>
            <person name="Heiman D."/>
            <person name="Howarth C."/>
            <person name="Larson L."/>
            <person name="Lui A."/>
            <person name="MacDonald P.J.P."/>
            <person name="Montmayeur A."/>
            <person name="Murphy C."/>
            <person name="Neiman D."/>
            <person name="Pearson M."/>
            <person name="Priest M."/>
            <person name="Roberts A."/>
            <person name="Saif S."/>
            <person name="Shea T."/>
            <person name="Shenoy N."/>
            <person name="Sisk P."/>
            <person name="Stolte C."/>
            <person name="Sykes S."/>
            <person name="Wortman J."/>
            <person name="Nusbaum C."/>
            <person name="Birren B."/>
        </authorList>
    </citation>
    <scope>NUCLEOTIDE SEQUENCE [LARGE SCALE GENOMIC DNA]</scope>
    <source>
        <strain evidence="1 2">ACC19a</strain>
    </source>
</reference>
<dbReference type="RefSeq" id="WP_009524697.1">
    <property type="nucleotide sequence ID" value="NZ_JH414547.1"/>
</dbReference>
<dbReference type="Proteomes" id="UP000006437">
    <property type="component" value="Unassembled WGS sequence"/>
</dbReference>